<sequence length="512" mass="56354">MMSKSFTPYHGGYMAKLTTLAILVAAASSQLSLSAQAAPGQPQLDYLPANTNAYQTHTVKWNMWWGENGRLWQLHNNDSQVCQGELVADDNNKQTGQCDIRLTEGSNSLQVSLCNDDGCSTSESRQVNATTPELPTWQADTPYQAGDYVQVGKKVYQAKWWNKNQAPASKAWQFIAEQGAVLSAAVTPWQGGATAAYTIQHDDLCAYITDGIIEHALPALNERDLTASVGIIAGNCAPYHWQAAQDFVDTGHEIFNHSWTHGSPVEETWDDKVEISDAQAEIEQQVKGEIAFYAFPYDQAQAASIDAVKQNTSLIGMRSVNYYLARGVNDADSFDPYFIKNDLFTNSGIWSVYEGSEDILKAYVDDAVAKGGWALRTFHGVEDTSWEMVPLARYEGHLDYVKSLVDAGQLWVAGAADITRYGMSRRYCSIHTEGTFEGGLSIEFDTSDALCQQYLAADTRLTVEVNSDQGVSVVTAHYAQQPEQGITVKQLADNKFQLDILVSKGKVLLTSQ</sequence>
<dbReference type="InterPro" id="IPR036573">
    <property type="entry name" value="CBM_sf_5/12"/>
</dbReference>
<gene>
    <name evidence="4" type="ORF">D1Z90_15585</name>
</gene>
<dbReference type="InterPro" id="IPR013783">
    <property type="entry name" value="Ig-like_fold"/>
</dbReference>
<evidence type="ECO:0000313" key="4">
    <source>
        <dbReference type="EMBL" id="RJG41913.1"/>
    </source>
</evidence>
<dbReference type="SUPFAM" id="SSF81296">
    <property type="entry name" value="E set domains"/>
    <property type="match status" value="1"/>
</dbReference>
<dbReference type="AlphaFoldDB" id="A0A418YBN3"/>
<evidence type="ECO:0000256" key="2">
    <source>
        <dbReference type="SAM" id="SignalP"/>
    </source>
</evidence>
<dbReference type="Proteomes" id="UP000283255">
    <property type="component" value="Unassembled WGS sequence"/>
</dbReference>
<name>A0A418YBN3_9GAMM</name>
<dbReference type="InterPro" id="IPR013540">
    <property type="entry name" value="ChitinaseA_N"/>
</dbReference>
<keyword evidence="5" id="KW-1185">Reference proteome</keyword>
<dbReference type="SUPFAM" id="SSF88713">
    <property type="entry name" value="Glycoside hydrolase/deacetylase"/>
    <property type="match status" value="1"/>
</dbReference>
<dbReference type="GO" id="GO:0030246">
    <property type="term" value="F:carbohydrate binding"/>
    <property type="evidence" value="ECO:0007669"/>
    <property type="project" value="InterPro"/>
</dbReference>
<feature type="signal peptide" evidence="2">
    <location>
        <begin position="1"/>
        <end position="37"/>
    </location>
</feature>
<reference evidence="4 5" key="1">
    <citation type="submission" date="2018-09" db="EMBL/GenBank/DDBJ databases">
        <authorList>
            <person name="Wang F."/>
        </authorList>
    </citation>
    <scope>NUCLEOTIDE SEQUENCE [LARGE SCALE GENOMIC DNA]</scope>
    <source>
        <strain evidence="4 5">PLHSC7-2</strain>
    </source>
</reference>
<feature type="domain" description="Chitin-binding type-3" evidence="3">
    <location>
        <begin position="134"/>
        <end position="175"/>
    </location>
</feature>
<dbReference type="InterPro" id="IPR002509">
    <property type="entry name" value="NODB_dom"/>
</dbReference>
<keyword evidence="1" id="KW-0378">Hydrolase</keyword>
<dbReference type="SMART" id="SM00495">
    <property type="entry name" value="ChtBD3"/>
    <property type="match status" value="1"/>
</dbReference>
<evidence type="ECO:0000256" key="1">
    <source>
        <dbReference type="ARBA" id="ARBA00022801"/>
    </source>
</evidence>
<dbReference type="InterPro" id="IPR011330">
    <property type="entry name" value="Glyco_hydro/deAcase_b/a-brl"/>
</dbReference>
<dbReference type="GO" id="GO:0005576">
    <property type="term" value="C:extracellular region"/>
    <property type="evidence" value="ECO:0007669"/>
    <property type="project" value="InterPro"/>
</dbReference>
<dbReference type="Gene3D" id="2.60.40.10">
    <property type="entry name" value="Immunoglobulins"/>
    <property type="match status" value="1"/>
</dbReference>
<dbReference type="GO" id="GO:0004568">
    <property type="term" value="F:chitinase activity"/>
    <property type="evidence" value="ECO:0007669"/>
    <property type="project" value="InterPro"/>
</dbReference>
<reference evidence="4 5" key="2">
    <citation type="submission" date="2019-01" db="EMBL/GenBank/DDBJ databases">
        <title>Motilimonas pumilus sp. nov., isolated from the gut of sea cucumber (Apostichopus japonicus).</title>
        <authorList>
            <person name="Wang F.-Q."/>
            <person name="Ren L.-H."/>
            <person name="Lin Y.-W."/>
            <person name="Sun G.-H."/>
            <person name="Du Z.-J."/>
            <person name="Zhao J.-X."/>
            <person name="Liu X.-J."/>
            <person name="Liu L.-J."/>
        </authorList>
    </citation>
    <scope>NUCLEOTIDE SEQUENCE [LARGE SCALE GENOMIC DNA]</scope>
    <source>
        <strain evidence="4 5">PLHSC7-2</strain>
    </source>
</reference>
<dbReference type="GO" id="GO:0005975">
    <property type="term" value="P:carbohydrate metabolic process"/>
    <property type="evidence" value="ECO:0007669"/>
    <property type="project" value="InterPro"/>
</dbReference>
<comment type="caution">
    <text evidence="4">The sequence shown here is derived from an EMBL/GenBank/DDBJ whole genome shotgun (WGS) entry which is preliminary data.</text>
</comment>
<dbReference type="InterPro" id="IPR014756">
    <property type="entry name" value="Ig_E-set"/>
</dbReference>
<keyword evidence="2" id="KW-0732">Signal</keyword>
<dbReference type="EMBL" id="QZCH01000023">
    <property type="protein sequence ID" value="RJG41913.1"/>
    <property type="molecule type" value="Genomic_DNA"/>
</dbReference>
<dbReference type="Gene3D" id="2.10.10.20">
    <property type="entry name" value="Carbohydrate-binding module superfamily 5/12"/>
    <property type="match status" value="1"/>
</dbReference>
<evidence type="ECO:0000259" key="3">
    <source>
        <dbReference type="SMART" id="SM00495"/>
    </source>
</evidence>
<dbReference type="Gene3D" id="3.20.20.370">
    <property type="entry name" value="Glycoside hydrolase/deacetylase"/>
    <property type="match status" value="1"/>
</dbReference>
<accession>A0A418YBN3</accession>
<dbReference type="Pfam" id="PF01522">
    <property type="entry name" value="Polysacc_deac_1"/>
    <property type="match status" value="1"/>
</dbReference>
<dbReference type="Pfam" id="PF08329">
    <property type="entry name" value="ChitinaseA_N"/>
    <property type="match status" value="1"/>
</dbReference>
<feature type="chain" id="PRO_5019362472" description="Chitin-binding type-3 domain-containing protein" evidence="2">
    <location>
        <begin position="38"/>
        <end position="512"/>
    </location>
</feature>
<dbReference type="CDD" id="cd12215">
    <property type="entry name" value="ChiC_BD"/>
    <property type="match status" value="1"/>
</dbReference>
<dbReference type="InterPro" id="IPR003610">
    <property type="entry name" value="CBM5/12"/>
</dbReference>
<protein>
    <recommendedName>
        <fullName evidence="3">Chitin-binding type-3 domain-containing protein</fullName>
    </recommendedName>
</protein>
<dbReference type="GO" id="GO:0006032">
    <property type="term" value="P:chitin catabolic process"/>
    <property type="evidence" value="ECO:0007669"/>
    <property type="project" value="InterPro"/>
</dbReference>
<dbReference type="GO" id="GO:0016810">
    <property type="term" value="F:hydrolase activity, acting on carbon-nitrogen (but not peptide) bonds"/>
    <property type="evidence" value="ECO:0007669"/>
    <property type="project" value="InterPro"/>
</dbReference>
<organism evidence="4 5">
    <name type="scientific">Motilimonas pumila</name>
    <dbReference type="NCBI Taxonomy" id="2303987"/>
    <lineage>
        <taxon>Bacteria</taxon>
        <taxon>Pseudomonadati</taxon>
        <taxon>Pseudomonadota</taxon>
        <taxon>Gammaproteobacteria</taxon>
        <taxon>Alteromonadales</taxon>
        <taxon>Alteromonadales genera incertae sedis</taxon>
        <taxon>Motilimonas</taxon>
    </lineage>
</organism>
<proteinExistence type="predicted"/>
<evidence type="ECO:0000313" key="5">
    <source>
        <dbReference type="Proteomes" id="UP000283255"/>
    </source>
</evidence>
<dbReference type="SUPFAM" id="SSF51055">
    <property type="entry name" value="Carbohydrate binding domain"/>
    <property type="match status" value="1"/>
</dbReference>